<dbReference type="AlphaFoldDB" id="A0A0U1P3C5"/>
<accession>A0A0U1P3C5</accession>
<protein>
    <submittedName>
        <fullName evidence="1">Uncharacterized protein</fullName>
    </submittedName>
</protein>
<dbReference type="RefSeq" id="WP_090639100.1">
    <property type="nucleotide sequence ID" value="NZ_CVRB01000005.1"/>
</dbReference>
<keyword evidence="2" id="KW-1185">Reference proteome</keyword>
<evidence type="ECO:0000313" key="1">
    <source>
        <dbReference type="EMBL" id="CRK84805.1"/>
    </source>
</evidence>
<reference evidence="2" key="1">
    <citation type="submission" date="2015-05" db="EMBL/GenBank/DDBJ databases">
        <authorList>
            <person name="Urmite Genomes"/>
        </authorList>
    </citation>
    <scope>NUCLEOTIDE SEQUENCE [LARGE SCALE GENOMIC DNA]</scope>
    <source>
        <strain evidence="2">LF1</strain>
    </source>
</reference>
<dbReference type="Proteomes" id="UP000199087">
    <property type="component" value="Unassembled WGS sequence"/>
</dbReference>
<evidence type="ECO:0000313" key="2">
    <source>
        <dbReference type="Proteomes" id="UP000199087"/>
    </source>
</evidence>
<dbReference type="STRING" id="1499688.BN000_04855"/>
<name>A0A0U1P3C5_9BACI</name>
<gene>
    <name evidence="1" type="ORF">BN000_04855</name>
</gene>
<dbReference type="EMBL" id="CVRB01000005">
    <property type="protein sequence ID" value="CRK84805.1"/>
    <property type="molecule type" value="Genomic_DNA"/>
</dbReference>
<dbReference type="OrthoDB" id="1350443at2"/>
<organism evidence="1 2">
    <name type="scientific">Neobacillus massiliamazoniensis</name>
    <dbReference type="NCBI Taxonomy" id="1499688"/>
    <lineage>
        <taxon>Bacteria</taxon>
        <taxon>Bacillati</taxon>
        <taxon>Bacillota</taxon>
        <taxon>Bacilli</taxon>
        <taxon>Bacillales</taxon>
        <taxon>Bacillaceae</taxon>
        <taxon>Neobacillus</taxon>
    </lineage>
</organism>
<proteinExistence type="predicted"/>
<sequence>MDYRLSGFYRQHPSIHPILDQILESWTGEPKNTVYLLINKYGLPNEASSRRIIWYNNGPWKRTIVHLDTVPHNSPTPHLDYLEQTIDYKVPVQFFDELAEFDGSLYPDRTAGEATAKCDQEAANFMALNLMNEIVTGKRTVEDARRAAVEIEKAFRLKGQSSPYTTGFLFPKQSHTADPDVAAF</sequence>